<comment type="similarity">
    <text evidence="13">Belongs to the LpxK family.</text>
</comment>
<keyword evidence="10 13" id="KW-0067">ATP-binding</keyword>
<keyword evidence="11 13" id="KW-0443">Lipid metabolism</keyword>
<dbReference type="EMBL" id="CP124755">
    <property type="protein sequence ID" value="WGZ90225.1"/>
    <property type="molecule type" value="Genomic_DNA"/>
</dbReference>
<dbReference type="Pfam" id="PF02606">
    <property type="entry name" value="LpxK"/>
    <property type="match status" value="1"/>
</dbReference>
<feature type="binding site" evidence="13">
    <location>
        <begin position="59"/>
        <end position="66"/>
    </location>
    <ligand>
        <name>ATP</name>
        <dbReference type="ChEBI" id="CHEBI:30616"/>
    </ligand>
</feature>
<comment type="catalytic activity">
    <reaction evidence="13">
        <text>a lipid A disaccharide + ATP = a lipid IVA + ADP + H(+)</text>
        <dbReference type="Rhea" id="RHEA:67840"/>
        <dbReference type="ChEBI" id="CHEBI:15378"/>
        <dbReference type="ChEBI" id="CHEBI:30616"/>
        <dbReference type="ChEBI" id="CHEBI:176343"/>
        <dbReference type="ChEBI" id="CHEBI:176425"/>
        <dbReference type="ChEBI" id="CHEBI:456216"/>
        <dbReference type="EC" id="2.7.1.130"/>
    </reaction>
</comment>
<comment type="pathway">
    <text evidence="2 13">Glycolipid biosynthesis; lipid IV(A) biosynthesis; lipid IV(A) from (3R)-3-hydroxytetradecanoyl-[acyl-carrier-protein] and UDP-N-acetyl-alpha-D-glucosamine: step 6/6.</text>
</comment>
<dbReference type="GO" id="GO:0009245">
    <property type="term" value="P:lipid A biosynthetic process"/>
    <property type="evidence" value="ECO:0007669"/>
    <property type="project" value="UniProtKB-UniRule"/>
</dbReference>
<evidence type="ECO:0000256" key="1">
    <source>
        <dbReference type="ARBA" id="ARBA00002274"/>
    </source>
</evidence>
<name>A0AA95KHE0_9GAMM</name>
<dbReference type="InterPro" id="IPR027417">
    <property type="entry name" value="P-loop_NTPase"/>
</dbReference>
<dbReference type="PANTHER" id="PTHR42724">
    <property type="entry name" value="TETRAACYLDISACCHARIDE 4'-KINASE"/>
    <property type="match status" value="1"/>
</dbReference>
<evidence type="ECO:0000256" key="9">
    <source>
        <dbReference type="ARBA" id="ARBA00022777"/>
    </source>
</evidence>
<dbReference type="EC" id="2.7.1.130" evidence="3 13"/>
<dbReference type="GO" id="GO:0005524">
    <property type="term" value="F:ATP binding"/>
    <property type="evidence" value="ECO:0007669"/>
    <property type="project" value="UniProtKB-UniRule"/>
</dbReference>
<dbReference type="HAMAP" id="MF_00409">
    <property type="entry name" value="LpxK"/>
    <property type="match status" value="1"/>
</dbReference>
<dbReference type="AlphaFoldDB" id="A0AA95KHE0"/>
<organism evidence="14">
    <name type="scientific">Candidatus Thiocaldithrix dubininis</name>
    <dbReference type="NCBI Taxonomy" id="3080823"/>
    <lineage>
        <taxon>Bacteria</taxon>
        <taxon>Pseudomonadati</taxon>
        <taxon>Pseudomonadota</taxon>
        <taxon>Gammaproteobacteria</taxon>
        <taxon>Thiotrichales</taxon>
        <taxon>Thiotrichaceae</taxon>
        <taxon>Candidatus Thiocaldithrix</taxon>
    </lineage>
</organism>
<dbReference type="GO" id="GO:0009029">
    <property type="term" value="F:lipid-A 4'-kinase activity"/>
    <property type="evidence" value="ECO:0007669"/>
    <property type="project" value="UniProtKB-UniRule"/>
</dbReference>
<comment type="function">
    <text evidence="1 13">Transfers the gamma-phosphate of ATP to the 4'-position of a tetraacyldisaccharide 1-phosphate intermediate (termed DS-1-P) to form tetraacyldisaccharide 1,4'-bis-phosphate (lipid IVA).</text>
</comment>
<reference evidence="14" key="2">
    <citation type="submission" date="2023-04" db="EMBL/GenBank/DDBJ databases">
        <authorList>
            <person name="Beletskiy A.V."/>
            <person name="Mardanov A.V."/>
            <person name="Ravin N.V."/>
        </authorList>
    </citation>
    <scope>NUCLEOTIDE SEQUENCE</scope>
    <source>
        <strain evidence="14">GKL-01</strain>
    </source>
</reference>
<dbReference type="NCBIfam" id="TIGR00682">
    <property type="entry name" value="lpxK"/>
    <property type="match status" value="1"/>
</dbReference>
<evidence type="ECO:0000256" key="5">
    <source>
        <dbReference type="ARBA" id="ARBA00022516"/>
    </source>
</evidence>
<evidence type="ECO:0000256" key="12">
    <source>
        <dbReference type="ARBA" id="ARBA00029757"/>
    </source>
</evidence>
<sequence length="320" mass="34849">MKTLETWLLSVWYGHKPLAQLALLPLTALYCLISRVKQWLDTRKQVAQPVPVIVVGNITVGGTGKTPVVIWLVEQLQALGLTVGVISRGYGGKAGVATVTANSDPQNVGDEPVLIAQRTHVPLVVGRQRNLAIQRLLADTACDVIISDDGLQHYAMARALEIVVVDGQRQFGNGYCLPAGALREPLSRLETVDFVLTNGQNLQVQGDTLINLRSGNPLKLSEFAGQTVHVVTGIGNPQRFINSLQAAGLTVIAHIYPDHHAFNGTELQLKPDLPILMTEKDAVKCRAFAAEHCWYLPITAHIEADLAQRLLTRIRDLVHG</sequence>
<evidence type="ECO:0000256" key="7">
    <source>
        <dbReference type="ARBA" id="ARBA00022679"/>
    </source>
</evidence>
<evidence type="ECO:0000256" key="3">
    <source>
        <dbReference type="ARBA" id="ARBA00012071"/>
    </source>
</evidence>
<dbReference type="InterPro" id="IPR003758">
    <property type="entry name" value="LpxK"/>
</dbReference>
<dbReference type="PANTHER" id="PTHR42724:SF1">
    <property type="entry name" value="TETRAACYLDISACCHARIDE 4'-KINASE, MITOCHONDRIAL-RELATED"/>
    <property type="match status" value="1"/>
</dbReference>
<evidence type="ECO:0000256" key="6">
    <source>
        <dbReference type="ARBA" id="ARBA00022556"/>
    </source>
</evidence>
<keyword evidence="9 13" id="KW-0418">Kinase</keyword>
<proteinExistence type="inferred from homology"/>
<evidence type="ECO:0000256" key="2">
    <source>
        <dbReference type="ARBA" id="ARBA00004870"/>
    </source>
</evidence>
<gene>
    <name evidence="13 14" type="primary">lpxK</name>
    <name evidence="14" type="ORF">QJT80_12045</name>
</gene>
<keyword evidence="7 13" id="KW-0808">Transferase</keyword>
<dbReference type="GO" id="GO:0005886">
    <property type="term" value="C:plasma membrane"/>
    <property type="evidence" value="ECO:0007669"/>
    <property type="project" value="TreeGrafter"/>
</dbReference>
<dbReference type="KEGG" id="tdu:QJT80_12045"/>
<keyword evidence="6 13" id="KW-0441">Lipid A biosynthesis</keyword>
<keyword evidence="5 13" id="KW-0444">Lipid biosynthesis</keyword>
<protein>
    <recommendedName>
        <fullName evidence="4 13">Tetraacyldisaccharide 4'-kinase</fullName>
        <ecNumber evidence="3 13">2.7.1.130</ecNumber>
    </recommendedName>
    <alternativeName>
        <fullName evidence="12 13">Lipid A 4'-kinase</fullName>
    </alternativeName>
</protein>
<evidence type="ECO:0000256" key="13">
    <source>
        <dbReference type="HAMAP-Rule" id="MF_00409"/>
    </source>
</evidence>
<evidence type="ECO:0000256" key="10">
    <source>
        <dbReference type="ARBA" id="ARBA00022840"/>
    </source>
</evidence>
<evidence type="ECO:0000256" key="11">
    <source>
        <dbReference type="ARBA" id="ARBA00023098"/>
    </source>
</evidence>
<evidence type="ECO:0000256" key="4">
    <source>
        <dbReference type="ARBA" id="ARBA00016436"/>
    </source>
</evidence>
<dbReference type="GO" id="GO:0009244">
    <property type="term" value="P:lipopolysaccharide core region biosynthetic process"/>
    <property type="evidence" value="ECO:0007669"/>
    <property type="project" value="TreeGrafter"/>
</dbReference>
<evidence type="ECO:0000313" key="14">
    <source>
        <dbReference type="EMBL" id="WGZ90225.1"/>
    </source>
</evidence>
<reference evidence="14" key="1">
    <citation type="journal article" date="2023" name="Int. J. Mol. Sci.">
        <title>Metagenomics Revealed a New Genus 'Candidatus Thiocaldithrix dubininis' gen. nov., sp. nov. and a New Species 'Candidatus Thiothrix putei' sp. nov. in the Family Thiotrichaceae, Some Members of Which Have Traits of Both Na+- and H+-Motive Energetics.</title>
        <authorList>
            <person name="Ravin N.V."/>
            <person name="Muntyan M.S."/>
            <person name="Smolyakov D.D."/>
            <person name="Rudenko T.S."/>
            <person name="Beletsky A.V."/>
            <person name="Mardanov A.V."/>
            <person name="Grabovich M.Y."/>
        </authorList>
    </citation>
    <scope>NUCLEOTIDE SEQUENCE</scope>
    <source>
        <strain evidence="14">GKL-01</strain>
    </source>
</reference>
<accession>A0AA95KHE0</accession>
<dbReference type="Proteomes" id="UP001300672">
    <property type="component" value="Chromosome"/>
</dbReference>
<evidence type="ECO:0000256" key="8">
    <source>
        <dbReference type="ARBA" id="ARBA00022741"/>
    </source>
</evidence>
<dbReference type="SUPFAM" id="SSF52540">
    <property type="entry name" value="P-loop containing nucleoside triphosphate hydrolases"/>
    <property type="match status" value="1"/>
</dbReference>
<keyword evidence="8 13" id="KW-0547">Nucleotide-binding</keyword>